<reference evidence="2 3" key="1">
    <citation type="submission" date="2015-07" db="EMBL/GenBank/DDBJ databases">
        <title>The genome of Dufourea novaeangliae.</title>
        <authorList>
            <person name="Pan H."/>
            <person name="Kapheim K."/>
        </authorList>
    </citation>
    <scope>NUCLEOTIDE SEQUENCE [LARGE SCALE GENOMIC DNA]</scope>
    <source>
        <strain evidence="2">0120121106</strain>
        <tissue evidence="2">Whole body</tissue>
    </source>
</reference>
<gene>
    <name evidence="2" type="ORF">WN55_10564</name>
</gene>
<evidence type="ECO:0000313" key="2">
    <source>
        <dbReference type="EMBL" id="KZC06653.1"/>
    </source>
</evidence>
<evidence type="ECO:0000256" key="1">
    <source>
        <dbReference type="SAM" id="MobiDB-lite"/>
    </source>
</evidence>
<name>A0A154P484_DUFNO</name>
<feature type="compositionally biased region" description="Basic and acidic residues" evidence="1">
    <location>
        <begin position="17"/>
        <end position="41"/>
    </location>
</feature>
<protein>
    <submittedName>
        <fullName evidence="2">Uncharacterized protein</fullName>
    </submittedName>
</protein>
<dbReference type="Proteomes" id="UP000076502">
    <property type="component" value="Unassembled WGS sequence"/>
</dbReference>
<keyword evidence="3" id="KW-1185">Reference proteome</keyword>
<feature type="region of interest" description="Disordered" evidence="1">
    <location>
        <begin position="1"/>
        <end position="54"/>
    </location>
</feature>
<organism evidence="2 3">
    <name type="scientific">Dufourea novaeangliae</name>
    <name type="common">Sweat bee</name>
    <dbReference type="NCBI Taxonomy" id="178035"/>
    <lineage>
        <taxon>Eukaryota</taxon>
        <taxon>Metazoa</taxon>
        <taxon>Ecdysozoa</taxon>
        <taxon>Arthropoda</taxon>
        <taxon>Hexapoda</taxon>
        <taxon>Insecta</taxon>
        <taxon>Pterygota</taxon>
        <taxon>Neoptera</taxon>
        <taxon>Endopterygota</taxon>
        <taxon>Hymenoptera</taxon>
        <taxon>Apocrita</taxon>
        <taxon>Aculeata</taxon>
        <taxon>Apoidea</taxon>
        <taxon>Anthophila</taxon>
        <taxon>Halictidae</taxon>
        <taxon>Rophitinae</taxon>
        <taxon>Dufourea</taxon>
    </lineage>
</organism>
<dbReference type="AlphaFoldDB" id="A0A154P484"/>
<evidence type="ECO:0000313" key="3">
    <source>
        <dbReference type="Proteomes" id="UP000076502"/>
    </source>
</evidence>
<dbReference type="EMBL" id="KQ434809">
    <property type="protein sequence ID" value="KZC06653.1"/>
    <property type="molecule type" value="Genomic_DNA"/>
</dbReference>
<sequence length="307" mass="34404">MNDLANTSAKCGIGDASSKREGNVKVKKTRNDAPKSTELEKALPTAPKPGAVQKGEWSEEELDQFCERFKFPAAIRNELAQKATVVHFYRYYFNGILPSGCSANQVILPMIASLQCSREDGTTDFFFPNACFANQSFLSLPQAEGAVDLSDIKDYKAVDWTPAEGQNKADQRVFDLYYALQDTDTKMFRKSVIDIVKNWNTSTARQYASIDSELAPKESPPSDACLEKHGKEDLTYKVEYACVMYARKAWRGPAVFLLRIDYRQCQTAMTAVDSQTAATDVHEFDILLDGLIFHFHIRCVHLTSVCS</sequence>
<proteinExistence type="predicted"/>
<accession>A0A154P484</accession>